<dbReference type="AlphaFoldDB" id="A7F1K0"/>
<reference evidence="2" key="1">
    <citation type="journal article" date="2011" name="PLoS Genet.">
        <title>Genomic analysis of the necrotrophic fungal pathogens Sclerotinia sclerotiorum and Botrytis cinerea.</title>
        <authorList>
            <person name="Amselem J."/>
            <person name="Cuomo C.A."/>
            <person name="van Kan J.A."/>
            <person name="Viaud M."/>
            <person name="Benito E.P."/>
            <person name="Couloux A."/>
            <person name="Coutinho P.M."/>
            <person name="de Vries R.P."/>
            <person name="Dyer P.S."/>
            <person name="Fillinger S."/>
            <person name="Fournier E."/>
            <person name="Gout L."/>
            <person name="Hahn M."/>
            <person name="Kohn L."/>
            <person name="Lapalu N."/>
            <person name="Plummer K.M."/>
            <person name="Pradier J.M."/>
            <person name="Quevillon E."/>
            <person name="Sharon A."/>
            <person name="Simon A."/>
            <person name="ten Have A."/>
            <person name="Tudzynski B."/>
            <person name="Tudzynski P."/>
            <person name="Wincker P."/>
            <person name="Andrew M."/>
            <person name="Anthouard V."/>
            <person name="Beever R.E."/>
            <person name="Beffa R."/>
            <person name="Benoit I."/>
            <person name="Bouzid O."/>
            <person name="Brault B."/>
            <person name="Chen Z."/>
            <person name="Choquer M."/>
            <person name="Collemare J."/>
            <person name="Cotton P."/>
            <person name="Danchin E.G."/>
            <person name="Da Silva C."/>
            <person name="Gautier A."/>
            <person name="Giraud C."/>
            <person name="Giraud T."/>
            <person name="Gonzalez C."/>
            <person name="Grossetete S."/>
            <person name="Guldener U."/>
            <person name="Henrissat B."/>
            <person name="Howlett B.J."/>
            <person name="Kodira C."/>
            <person name="Kretschmer M."/>
            <person name="Lappartient A."/>
            <person name="Leroch M."/>
            <person name="Levis C."/>
            <person name="Mauceli E."/>
            <person name="Neuveglise C."/>
            <person name="Oeser B."/>
            <person name="Pearson M."/>
            <person name="Poulain J."/>
            <person name="Poussereau N."/>
            <person name="Quesneville H."/>
            <person name="Rascle C."/>
            <person name="Schumacher J."/>
            <person name="Segurens B."/>
            <person name="Sexton A."/>
            <person name="Silva E."/>
            <person name="Sirven C."/>
            <person name="Soanes D.M."/>
            <person name="Talbot N.J."/>
            <person name="Templeton M."/>
            <person name="Yandava C."/>
            <person name="Yarden O."/>
            <person name="Zeng Q."/>
            <person name="Rollins J.A."/>
            <person name="Lebrun M.H."/>
            <person name="Dickman M."/>
        </authorList>
    </citation>
    <scope>NUCLEOTIDE SEQUENCE [LARGE SCALE GENOMIC DNA]</scope>
    <source>
        <strain evidence="2">ATCC 18683 / 1980 / Ss-1</strain>
    </source>
</reference>
<dbReference type="RefSeq" id="XP_001587478.1">
    <property type="nucleotide sequence ID" value="XM_001587428.1"/>
</dbReference>
<protein>
    <submittedName>
        <fullName evidence="1">Uncharacterized protein</fullName>
    </submittedName>
</protein>
<evidence type="ECO:0000313" key="1">
    <source>
        <dbReference type="EMBL" id="EDN95592.1"/>
    </source>
</evidence>
<evidence type="ECO:0000313" key="2">
    <source>
        <dbReference type="Proteomes" id="UP000001312"/>
    </source>
</evidence>
<organism evidence="1 2">
    <name type="scientific">Sclerotinia sclerotiorum (strain ATCC 18683 / 1980 / Ss-1)</name>
    <name type="common">White mold</name>
    <name type="synonym">Whetzelinia sclerotiorum</name>
    <dbReference type="NCBI Taxonomy" id="665079"/>
    <lineage>
        <taxon>Eukaryota</taxon>
        <taxon>Fungi</taxon>
        <taxon>Dikarya</taxon>
        <taxon>Ascomycota</taxon>
        <taxon>Pezizomycotina</taxon>
        <taxon>Leotiomycetes</taxon>
        <taxon>Helotiales</taxon>
        <taxon>Sclerotiniaceae</taxon>
        <taxon>Sclerotinia</taxon>
    </lineage>
</organism>
<dbReference type="EMBL" id="CH476638">
    <property type="protein sequence ID" value="EDN95592.1"/>
    <property type="molecule type" value="Genomic_DNA"/>
</dbReference>
<sequence>MDNTIEGNVLVIVIQKTIVGVSLGNIRGY</sequence>
<gene>
    <name evidence="1" type="ORF">SS1G_11470</name>
</gene>
<dbReference type="Proteomes" id="UP000001312">
    <property type="component" value="Unassembled WGS sequence"/>
</dbReference>
<accession>A7F1K0</accession>
<name>A7F1K0_SCLS1</name>
<dbReference type="GeneID" id="5483642"/>
<dbReference type="KEGG" id="ssl:SS1G_11470"/>
<proteinExistence type="predicted"/>
<keyword evidence="2" id="KW-1185">Reference proteome</keyword>
<dbReference type="InParanoid" id="A7F1K0"/>